<organism evidence="1 2">
    <name type="scientific">Zosterops borbonicus</name>
    <dbReference type="NCBI Taxonomy" id="364589"/>
    <lineage>
        <taxon>Eukaryota</taxon>
        <taxon>Metazoa</taxon>
        <taxon>Chordata</taxon>
        <taxon>Craniata</taxon>
        <taxon>Vertebrata</taxon>
        <taxon>Euteleostomi</taxon>
        <taxon>Archelosauria</taxon>
        <taxon>Archosauria</taxon>
        <taxon>Dinosauria</taxon>
        <taxon>Saurischia</taxon>
        <taxon>Theropoda</taxon>
        <taxon>Coelurosauria</taxon>
        <taxon>Aves</taxon>
        <taxon>Neognathae</taxon>
        <taxon>Neoaves</taxon>
        <taxon>Telluraves</taxon>
        <taxon>Australaves</taxon>
        <taxon>Passeriformes</taxon>
        <taxon>Sylvioidea</taxon>
        <taxon>Zosteropidae</taxon>
        <taxon>Zosterops</taxon>
    </lineage>
</organism>
<reference evidence="1" key="1">
    <citation type="submission" date="2019-04" db="EMBL/GenBank/DDBJ databases">
        <title>Genome assembly of Zosterops borbonicus 15179.</title>
        <authorList>
            <person name="Leroy T."/>
            <person name="Anselmetti Y."/>
            <person name="Tilak M.-K."/>
            <person name="Nabholz B."/>
        </authorList>
    </citation>
    <scope>NUCLEOTIDE SEQUENCE</scope>
    <source>
        <strain evidence="1">HGM_15179</strain>
        <tissue evidence="1">Muscle</tissue>
    </source>
</reference>
<evidence type="ECO:0000313" key="1">
    <source>
        <dbReference type="EMBL" id="TRZ17933.1"/>
    </source>
</evidence>
<sequence length="80" mass="9047">MFGKSLHCFVGIDVLFNIINDLDAGIERIPIKFKEDTKGGVVDTLEGRETLQRDLDKLDDWAITNHIKFNKGKCRNLSLG</sequence>
<evidence type="ECO:0000313" key="2">
    <source>
        <dbReference type="Proteomes" id="UP000796761"/>
    </source>
</evidence>
<proteinExistence type="predicted"/>
<comment type="caution">
    <text evidence="1">The sequence shown here is derived from an EMBL/GenBank/DDBJ whole genome shotgun (WGS) entry which is preliminary data.</text>
</comment>
<accession>A0A8K1GH29</accession>
<dbReference type="AlphaFoldDB" id="A0A8K1GH29"/>
<dbReference type="Proteomes" id="UP000796761">
    <property type="component" value="Unassembled WGS sequence"/>
</dbReference>
<dbReference type="EMBL" id="SWJQ01000241">
    <property type="protein sequence ID" value="TRZ17933.1"/>
    <property type="molecule type" value="Genomic_DNA"/>
</dbReference>
<name>A0A8K1GH29_9PASS</name>
<evidence type="ECO:0008006" key="3">
    <source>
        <dbReference type="Google" id="ProtNLM"/>
    </source>
</evidence>
<dbReference type="OrthoDB" id="9170669at2759"/>
<gene>
    <name evidence="1" type="ORF">HGM15179_009170</name>
</gene>
<protein>
    <recommendedName>
        <fullName evidence="3">Rna-directed dna polymerase from mobile element jockey-like</fullName>
    </recommendedName>
</protein>
<keyword evidence="2" id="KW-1185">Reference proteome</keyword>